<dbReference type="AlphaFoldDB" id="E9GDM8"/>
<dbReference type="PhylomeDB" id="E9GDM8"/>
<organism evidence="1 2">
    <name type="scientific">Daphnia pulex</name>
    <name type="common">Water flea</name>
    <dbReference type="NCBI Taxonomy" id="6669"/>
    <lineage>
        <taxon>Eukaryota</taxon>
        <taxon>Metazoa</taxon>
        <taxon>Ecdysozoa</taxon>
        <taxon>Arthropoda</taxon>
        <taxon>Crustacea</taxon>
        <taxon>Branchiopoda</taxon>
        <taxon>Diplostraca</taxon>
        <taxon>Cladocera</taxon>
        <taxon>Anomopoda</taxon>
        <taxon>Daphniidae</taxon>
        <taxon>Daphnia</taxon>
    </lineage>
</organism>
<evidence type="ECO:0000313" key="2">
    <source>
        <dbReference type="Proteomes" id="UP000000305"/>
    </source>
</evidence>
<accession>E9GDM8</accession>
<dbReference type="EMBL" id="GL732540">
    <property type="protein sequence ID" value="EFX82450.1"/>
    <property type="molecule type" value="Genomic_DNA"/>
</dbReference>
<gene>
    <name evidence="1" type="ORF">DAPPUDRAFT_316670</name>
</gene>
<dbReference type="Proteomes" id="UP000000305">
    <property type="component" value="Unassembled WGS sequence"/>
</dbReference>
<sequence length="318" mass="37879">MPRRRLSFSYLQLAILSGCFLIFSSFQLYTKSLIFADRPAFSEFNNETGADDLIVPNIIHFIHYNKSELNFVDYVVLKAAMRNHKPDMFYYHTDIVNFQFQGKYWDWVKKEEQLWSRIEVKYLEAPTEIFGQKLSEGWRFYHGGDIGRIRVLMQYGGIYLDNDAFVINSLDKYRKFECVLNWDENQFLGTQIIIAHKDARFLPLWLDSYRVYRPDLWYYNAGERPTVEILSKNPELIHRVKGDFGADTSISMNLYDNPAFNWRHLDAIHLLVNHRYYMDDNYNKTPVFDENTIRTYKYSFGEMVRQLLDIRPAISHSP</sequence>
<dbReference type="InterPro" id="IPR007577">
    <property type="entry name" value="GlycoTrfase_DXD_sugar-bd_CS"/>
</dbReference>
<dbReference type="HOGENOM" id="CLU_050117_0_0_1"/>
<dbReference type="PROSITE" id="PS51257">
    <property type="entry name" value="PROKAR_LIPOPROTEIN"/>
    <property type="match status" value="1"/>
</dbReference>
<reference evidence="1 2" key="1">
    <citation type="journal article" date="2011" name="Science">
        <title>The ecoresponsive genome of Daphnia pulex.</title>
        <authorList>
            <person name="Colbourne J.K."/>
            <person name="Pfrender M.E."/>
            <person name="Gilbert D."/>
            <person name="Thomas W.K."/>
            <person name="Tucker A."/>
            <person name="Oakley T.H."/>
            <person name="Tokishita S."/>
            <person name="Aerts A."/>
            <person name="Arnold G.J."/>
            <person name="Basu M.K."/>
            <person name="Bauer D.J."/>
            <person name="Caceres C.E."/>
            <person name="Carmel L."/>
            <person name="Casola C."/>
            <person name="Choi J.H."/>
            <person name="Detter J.C."/>
            <person name="Dong Q."/>
            <person name="Dusheyko S."/>
            <person name="Eads B.D."/>
            <person name="Frohlich T."/>
            <person name="Geiler-Samerotte K.A."/>
            <person name="Gerlach D."/>
            <person name="Hatcher P."/>
            <person name="Jogdeo S."/>
            <person name="Krijgsveld J."/>
            <person name="Kriventseva E.V."/>
            <person name="Kultz D."/>
            <person name="Laforsch C."/>
            <person name="Lindquist E."/>
            <person name="Lopez J."/>
            <person name="Manak J.R."/>
            <person name="Muller J."/>
            <person name="Pangilinan J."/>
            <person name="Patwardhan R.P."/>
            <person name="Pitluck S."/>
            <person name="Pritham E.J."/>
            <person name="Rechtsteiner A."/>
            <person name="Rho M."/>
            <person name="Rogozin I.B."/>
            <person name="Sakarya O."/>
            <person name="Salamov A."/>
            <person name="Schaack S."/>
            <person name="Shapiro H."/>
            <person name="Shiga Y."/>
            <person name="Skalitzky C."/>
            <person name="Smith Z."/>
            <person name="Souvorov A."/>
            <person name="Sung W."/>
            <person name="Tang Z."/>
            <person name="Tsuchiya D."/>
            <person name="Tu H."/>
            <person name="Vos H."/>
            <person name="Wang M."/>
            <person name="Wolf Y.I."/>
            <person name="Yamagata H."/>
            <person name="Yamada T."/>
            <person name="Ye Y."/>
            <person name="Shaw J.R."/>
            <person name="Andrews J."/>
            <person name="Crease T.J."/>
            <person name="Tang H."/>
            <person name="Lucas S.M."/>
            <person name="Robertson H.M."/>
            <person name="Bork P."/>
            <person name="Koonin E.V."/>
            <person name="Zdobnov E.M."/>
            <person name="Grigoriev I.V."/>
            <person name="Lynch M."/>
            <person name="Boore J.L."/>
        </authorList>
    </citation>
    <scope>NUCLEOTIDE SEQUENCE [LARGE SCALE GENOMIC DNA]</scope>
</reference>
<proteinExistence type="predicted"/>
<dbReference type="OrthoDB" id="409543at2759"/>
<evidence type="ECO:0000313" key="1">
    <source>
        <dbReference type="EMBL" id="EFX82450.1"/>
    </source>
</evidence>
<keyword evidence="2" id="KW-1185">Reference proteome</keyword>
<dbReference type="InterPro" id="IPR029044">
    <property type="entry name" value="Nucleotide-diphossugar_trans"/>
</dbReference>
<protein>
    <submittedName>
        <fullName evidence="1">Uncharacterized protein</fullName>
    </submittedName>
</protein>
<dbReference type="OMA" id="TRNWWAG"/>
<dbReference type="eggNOG" id="ENOG502S0PY">
    <property type="taxonomic scope" value="Eukaryota"/>
</dbReference>
<dbReference type="PANTHER" id="PTHR46830">
    <property type="entry name" value="TRANSFERASE, PUTATIVE-RELATED"/>
    <property type="match status" value="1"/>
</dbReference>
<dbReference type="InParanoid" id="E9GDM8"/>
<dbReference type="Gene3D" id="3.90.550.20">
    <property type="match status" value="1"/>
</dbReference>
<dbReference type="PANTHER" id="PTHR46830:SF1">
    <property type="entry name" value="ALPHA-1,4-N-ACETYLGLUCOSAMINYLTRANSFERASE"/>
    <property type="match status" value="1"/>
</dbReference>
<name>E9GDM8_DAPPU</name>
<dbReference type="Pfam" id="PF04488">
    <property type="entry name" value="Gly_transf_sug"/>
    <property type="match status" value="1"/>
</dbReference>
<dbReference type="KEGG" id="dpx:DAPPUDRAFT_316670"/>
<dbReference type="SUPFAM" id="SSF53448">
    <property type="entry name" value="Nucleotide-diphospho-sugar transferases"/>
    <property type="match status" value="1"/>
</dbReference>